<proteinExistence type="predicted"/>
<evidence type="ECO:0000313" key="2">
    <source>
        <dbReference type="Proteomes" id="UP001148629"/>
    </source>
</evidence>
<dbReference type="Proteomes" id="UP001148629">
    <property type="component" value="Unassembled WGS sequence"/>
</dbReference>
<protein>
    <submittedName>
        <fullName evidence="1">Uncharacterized protein</fullName>
    </submittedName>
</protein>
<evidence type="ECO:0000313" key="1">
    <source>
        <dbReference type="EMBL" id="KAJ3543278.1"/>
    </source>
</evidence>
<sequence length="371" mass="41011">MLVHRQQNTLAAQKVQTRVKNEERKRRDGGDSGPSSFTDLVVPPPQRLIGSPVTACSVFKLYDDYSLNSGVGIFEALPILGSAKHAPCFSHALNAAALASGAEQLNQPGLLVEARQSYGKAILALRRTFQDSASDADDSILASLFVLGLFEVGPDLHIMDIFLNSAEPASLRTEFEAPWSAWPRFYPVEQIVQASVDLMTEIKGGMSSRGLATHTVQLIDRVRATLENIDLIVSQILPEVSQDSSCSVYFNGLLKNHSATSTAIVRSLYLTLRLHLVEALSLYVVAQPPVEETEDYQFFQTREWLLEHETTVHTLWDQVTAALASGQQDSEQNRSAPGTALRMFCLSWPFRAMLQSTMVSGQWKSRVLEVF</sequence>
<dbReference type="EMBL" id="JANRMS010000252">
    <property type="protein sequence ID" value="KAJ3543278.1"/>
    <property type="molecule type" value="Genomic_DNA"/>
</dbReference>
<gene>
    <name evidence="1" type="ORF">NM208_g3662</name>
</gene>
<keyword evidence="2" id="KW-1185">Reference proteome</keyword>
<organism evidence="1 2">
    <name type="scientific">Fusarium decemcellulare</name>
    <dbReference type="NCBI Taxonomy" id="57161"/>
    <lineage>
        <taxon>Eukaryota</taxon>
        <taxon>Fungi</taxon>
        <taxon>Dikarya</taxon>
        <taxon>Ascomycota</taxon>
        <taxon>Pezizomycotina</taxon>
        <taxon>Sordariomycetes</taxon>
        <taxon>Hypocreomycetidae</taxon>
        <taxon>Hypocreales</taxon>
        <taxon>Nectriaceae</taxon>
        <taxon>Fusarium</taxon>
        <taxon>Fusarium decemcellulare species complex</taxon>
    </lineage>
</organism>
<reference evidence="1" key="1">
    <citation type="submission" date="2022-08" db="EMBL/GenBank/DDBJ databases">
        <title>Genome Sequence of Fusarium decemcellulare.</title>
        <authorList>
            <person name="Buettner E."/>
        </authorList>
    </citation>
    <scope>NUCLEOTIDE SEQUENCE</scope>
    <source>
        <strain evidence="1">Babe19</strain>
    </source>
</reference>
<name>A0ACC1SNB5_9HYPO</name>
<comment type="caution">
    <text evidence="1">The sequence shown here is derived from an EMBL/GenBank/DDBJ whole genome shotgun (WGS) entry which is preliminary data.</text>
</comment>
<accession>A0ACC1SNB5</accession>